<dbReference type="AlphaFoldDB" id="A0ABD5M0E0"/>
<protein>
    <recommendedName>
        <fullName evidence="2">Glycosyltransferase</fullName>
    </recommendedName>
</protein>
<gene>
    <name evidence="1" type="ORF">I3679_019020</name>
</gene>
<dbReference type="SUPFAM" id="SSF53756">
    <property type="entry name" value="UDP-Glycosyltransferase/glycogen phosphorylase"/>
    <property type="match status" value="1"/>
</dbReference>
<dbReference type="Gene3D" id="3.40.50.2000">
    <property type="entry name" value="Glycogen Phosphorylase B"/>
    <property type="match status" value="1"/>
</dbReference>
<sequence>MFSSSKYGKLRLPLAIWKIRQFIIQNNIDIFISVESMLSLYSIPASIGLNVRNICWEHFNFNVNLGKRSRDFARKLAAYYANDIITLTKHDKNLWLNNLNCKANIVTINNPITIKHDQENYIPMGNKKEKNFSSCREINLSKRL</sequence>
<dbReference type="EMBL" id="JADQCH020000002">
    <property type="protein sequence ID" value="MEY2345129.1"/>
    <property type="molecule type" value="Genomic_DNA"/>
</dbReference>
<organism evidence="1">
    <name type="scientific">Proteus mirabilis</name>
    <dbReference type="NCBI Taxonomy" id="584"/>
    <lineage>
        <taxon>Bacteria</taxon>
        <taxon>Pseudomonadati</taxon>
        <taxon>Pseudomonadota</taxon>
        <taxon>Gammaproteobacteria</taxon>
        <taxon>Enterobacterales</taxon>
        <taxon>Morganellaceae</taxon>
        <taxon>Proteus</taxon>
    </lineage>
</organism>
<evidence type="ECO:0000313" key="1">
    <source>
        <dbReference type="EMBL" id="MEY2345129.1"/>
    </source>
</evidence>
<proteinExistence type="predicted"/>
<reference evidence="1" key="1">
    <citation type="submission" date="2021-05" db="EMBL/GenBank/DDBJ databases">
        <title>First report of NDM-5 and VEB-6 producing Proteus mirabilis isolated from blood of a sepsis patient in Kolkata, India.</title>
        <authorList>
            <person name="Halder G."/>
            <person name="Chaudhuri B."/>
            <person name="Dutta S."/>
        </authorList>
    </citation>
    <scope>NUCLEOTIDE SEQUENCE [LARGE SCALE GENOMIC DNA]</scope>
    <source>
        <strain evidence="1">7049</strain>
    </source>
</reference>
<evidence type="ECO:0008006" key="2">
    <source>
        <dbReference type="Google" id="ProtNLM"/>
    </source>
</evidence>
<comment type="caution">
    <text evidence="1">The sequence shown here is derived from an EMBL/GenBank/DDBJ whole genome shotgun (WGS) entry which is preliminary data.</text>
</comment>
<accession>A0ABD5M0E0</accession>
<name>A0ABD5M0E0_PROMI</name>